<dbReference type="Proteomes" id="UP001210126">
    <property type="component" value="Unassembled WGS sequence"/>
</dbReference>
<dbReference type="EMBL" id="WKNE01000001">
    <property type="protein sequence ID" value="MRZ53272.1"/>
    <property type="molecule type" value="Genomic_DNA"/>
</dbReference>
<dbReference type="Proteomes" id="UP000432516">
    <property type="component" value="Unassembled WGS sequence"/>
</dbReference>
<evidence type="ECO:0000313" key="1">
    <source>
        <dbReference type="EMBL" id="MDB9004511.1"/>
    </source>
</evidence>
<evidence type="ECO:0008006" key="8">
    <source>
        <dbReference type="Google" id="ProtNLM"/>
    </source>
</evidence>
<evidence type="ECO:0000313" key="7">
    <source>
        <dbReference type="Proteomes" id="UP000463337"/>
    </source>
</evidence>
<sequence length="75" mass="8854">MKIKLCMIYREVLAKRLERKRLQLAELERQINSEGVSSSVDKRKYIELKAIVNELENCLDMADSMFKFSKEEKGE</sequence>
<reference evidence="5 6" key="1">
    <citation type="journal article" date="2019" name="Nat. Med.">
        <title>A library of human gut bacterial isolates paired with longitudinal multiomics data enables mechanistic microbiome research.</title>
        <authorList>
            <person name="Poyet M."/>
            <person name="Groussin M."/>
            <person name="Gibbons S.M."/>
            <person name="Avila-Pacheco J."/>
            <person name="Jiang X."/>
            <person name="Kearney S.M."/>
            <person name="Perrotta A.R."/>
            <person name="Berdy B."/>
            <person name="Zhao S."/>
            <person name="Lieberman T.D."/>
            <person name="Swanson P.K."/>
            <person name="Smith M."/>
            <person name="Roesemann S."/>
            <person name="Alexander J.E."/>
            <person name="Rich S.A."/>
            <person name="Livny J."/>
            <person name="Vlamakis H."/>
            <person name="Clish C."/>
            <person name="Bullock K."/>
            <person name="Deik A."/>
            <person name="Scott J."/>
            <person name="Pierce K.A."/>
            <person name="Xavier R.J."/>
            <person name="Alm E.J."/>
        </authorList>
    </citation>
    <scope>NUCLEOTIDE SEQUENCE [LARGE SCALE GENOMIC DNA]</scope>
    <source>
        <strain evidence="4 5">BIOML-A2</strain>
        <strain evidence="2 7">BIOML-A41</strain>
        <strain evidence="3 6">BIOML-A9</strain>
    </source>
</reference>
<dbReference type="EMBL" id="WKMY01000001">
    <property type="protein sequence ID" value="MRY91694.1"/>
    <property type="molecule type" value="Genomic_DNA"/>
</dbReference>
<dbReference type="EMBL" id="JAQMPJ010000003">
    <property type="protein sequence ID" value="MDB9004511.1"/>
    <property type="molecule type" value="Genomic_DNA"/>
</dbReference>
<reference evidence="1" key="2">
    <citation type="submission" date="2023-01" db="EMBL/GenBank/DDBJ databases">
        <title>Human gut microbiome strain richness.</title>
        <authorList>
            <person name="Chen-Liaw A."/>
        </authorList>
    </citation>
    <scope>NUCLEOTIDE SEQUENCE</scope>
    <source>
        <strain evidence="1">RTP21484st1_E5_RTP21484_190118</strain>
    </source>
</reference>
<dbReference type="EMBL" id="WKLT01000006">
    <property type="protein sequence ID" value="MRY57927.1"/>
    <property type="molecule type" value="Genomic_DNA"/>
</dbReference>
<dbReference type="AlphaFoldDB" id="A0A6I2MXE8"/>
<comment type="caution">
    <text evidence="3">The sequence shown here is derived from an EMBL/GenBank/DDBJ whole genome shotgun (WGS) entry which is preliminary data.</text>
</comment>
<evidence type="ECO:0000313" key="6">
    <source>
        <dbReference type="Proteomes" id="UP000461276"/>
    </source>
</evidence>
<dbReference type="RefSeq" id="WP_128616836.1">
    <property type="nucleotide sequence ID" value="NZ_CAXTLT010000004.1"/>
</dbReference>
<name>A0A6I2MXE8_PARDI</name>
<evidence type="ECO:0000313" key="5">
    <source>
        <dbReference type="Proteomes" id="UP000432516"/>
    </source>
</evidence>
<accession>A0A6I2MXE8</accession>
<evidence type="ECO:0000313" key="3">
    <source>
        <dbReference type="EMBL" id="MRY91694.1"/>
    </source>
</evidence>
<dbReference type="Proteomes" id="UP000463337">
    <property type="component" value="Unassembled WGS sequence"/>
</dbReference>
<proteinExistence type="predicted"/>
<evidence type="ECO:0000313" key="2">
    <source>
        <dbReference type="EMBL" id="MRY57927.1"/>
    </source>
</evidence>
<gene>
    <name evidence="2" type="ORF">GKD59_08385</name>
    <name evidence="3" type="ORF">GKD67_00235</name>
    <name evidence="4" type="ORF">GKD68_00690</name>
    <name evidence="1" type="ORF">PN599_05810</name>
</gene>
<dbReference type="Proteomes" id="UP000461276">
    <property type="component" value="Unassembled WGS sequence"/>
</dbReference>
<organism evidence="3 6">
    <name type="scientific">Parabacteroides distasonis</name>
    <dbReference type="NCBI Taxonomy" id="823"/>
    <lineage>
        <taxon>Bacteria</taxon>
        <taxon>Pseudomonadati</taxon>
        <taxon>Bacteroidota</taxon>
        <taxon>Bacteroidia</taxon>
        <taxon>Bacteroidales</taxon>
        <taxon>Tannerellaceae</taxon>
        <taxon>Parabacteroides</taxon>
    </lineage>
</organism>
<evidence type="ECO:0000313" key="4">
    <source>
        <dbReference type="EMBL" id="MRZ53272.1"/>
    </source>
</evidence>
<protein>
    <recommendedName>
        <fullName evidence="8">Transcriptional regulator</fullName>
    </recommendedName>
</protein>